<name>A0ABS7E7L0_9GAMM</name>
<dbReference type="InterPro" id="IPR001478">
    <property type="entry name" value="PDZ"/>
</dbReference>
<dbReference type="PANTHER" id="PTHR32060">
    <property type="entry name" value="TAIL-SPECIFIC PROTEASE"/>
    <property type="match status" value="1"/>
</dbReference>
<protein>
    <submittedName>
        <fullName evidence="4">PDZ domain-containing protein</fullName>
    </submittedName>
</protein>
<reference evidence="4 5" key="1">
    <citation type="submission" date="2021-07" db="EMBL/GenBank/DDBJ databases">
        <title>Shewanella sp. nov, isolated from SCS.</title>
        <authorList>
            <person name="Cao W.R."/>
        </authorList>
    </citation>
    <scope>NUCLEOTIDE SEQUENCE [LARGE SCALE GENOMIC DNA]</scope>
    <source>
        <strain evidence="4 5">NR704-98</strain>
    </source>
</reference>
<keyword evidence="5" id="KW-1185">Reference proteome</keyword>
<dbReference type="SUPFAM" id="SSF52096">
    <property type="entry name" value="ClpP/crotonase"/>
    <property type="match status" value="1"/>
</dbReference>
<dbReference type="PROSITE" id="PS51257">
    <property type="entry name" value="PROKAR_LIPOPROTEIN"/>
    <property type="match status" value="1"/>
</dbReference>
<evidence type="ECO:0000259" key="3">
    <source>
        <dbReference type="Pfam" id="PF03572"/>
    </source>
</evidence>
<dbReference type="RefSeq" id="WP_220111064.1">
    <property type="nucleotide sequence ID" value="NZ_JAHZST010000016.1"/>
</dbReference>
<feature type="domain" description="PDZ" evidence="2">
    <location>
        <begin position="149"/>
        <end position="208"/>
    </location>
</feature>
<dbReference type="EMBL" id="JAHZST010000016">
    <property type="protein sequence ID" value="MBW8185658.1"/>
    <property type="molecule type" value="Genomic_DNA"/>
</dbReference>
<gene>
    <name evidence="4" type="ORF">K0625_18625</name>
</gene>
<feature type="domain" description="Tail specific protease" evidence="3">
    <location>
        <begin position="261"/>
        <end position="412"/>
    </location>
</feature>
<evidence type="ECO:0000313" key="4">
    <source>
        <dbReference type="EMBL" id="MBW8185658.1"/>
    </source>
</evidence>
<comment type="caution">
    <text evidence="4">The sequence shown here is derived from an EMBL/GenBank/DDBJ whole genome shotgun (WGS) entry which is preliminary data.</text>
</comment>
<sequence length="533" mass="56903">MKLLSTSVLSTVIVSSLLLAGCSGGGLVDETNSGNTGGGSIGSGSGGNTLTWVEGEFPPYPNLANQCVANNTGSALNEKLWLRSWSNDTYLWYSEIPDNDPAPFSVGEYFDILKTTGLSETGNVKDRFHSSMSTAEWEQLNQSGASVSYGLNFHLQQASASVDRKITVTYTEPNSPASSADIERGAVIVSINGVSVKDANDSASINQLNQGLFPESNGQQTRFTLLDLGASQTRDVTLGAQTVVSTPVQNVNLIPTNNGTVGYIQFNSHIATAERGLVDAITSLRSNNVNDLVLDLRYNGGGLLALASQLGYMIAGEQATQNRIFERSTFNNKYPSTNPVTGETLAPMPFIDESIGFNTDLLGAGQALPSLNLNRLYVLTTGNTCSASEALMNGLRGIDIEVIQIGDTTCGKPYGFYPTPNCGTTYFTIQFKGENDKGFGDYSDGFIPSTSPTLASEISGCDIGDDFSKPLGDVNEAMLSAALFYRDNNRCPAVSAAMAKSAPKPQFIDQGFMLQDTRMQNVLLNNRILTQVK</sequence>
<dbReference type="Pfam" id="PF00595">
    <property type="entry name" value="PDZ"/>
    <property type="match status" value="1"/>
</dbReference>
<dbReference type="Pfam" id="PF03572">
    <property type="entry name" value="Peptidase_S41"/>
    <property type="match status" value="1"/>
</dbReference>
<dbReference type="InterPro" id="IPR005151">
    <property type="entry name" value="Tail-specific_protease"/>
</dbReference>
<evidence type="ECO:0000259" key="2">
    <source>
        <dbReference type="Pfam" id="PF00595"/>
    </source>
</evidence>
<feature type="signal peptide" evidence="1">
    <location>
        <begin position="1"/>
        <end position="20"/>
    </location>
</feature>
<organism evidence="4 5">
    <name type="scientific">Shewanella nanhaiensis</name>
    <dbReference type="NCBI Taxonomy" id="2864872"/>
    <lineage>
        <taxon>Bacteria</taxon>
        <taxon>Pseudomonadati</taxon>
        <taxon>Pseudomonadota</taxon>
        <taxon>Gammaproteobacteria</taxon>
        <taxon>Alteromonadales</taxon>
        <taxon>Shewanellaceae</taxon>
        <taxon>Shewanella</taxon>
    </lineage>
</organism>
<dbReference type="InterPro" id="IPR029045">
    <property type="entry name" value="ClpP/crotonase-like_dom_sf"/>
</dbReference>
<evidence type="ECO:0000313" key="5">
    <source>
        <dbReference type="Proteomes" id="UP001195963"/>
    </source>
</evidence>
<dbReference type="Gene3D" id="3.90.226.10">
    <property type="entry name" value="2-enoyl-CoA Hydratase, Chain A, domain 1"/>
    <property type="match status" value="1"/>
</dbReference>
<dbReference type="PANTHER" id="PTHR32060:SF30">
    <property type="entry name" value="CARBOXY-TERMINAL PROCESSING PROTEASE CTPA"/>
    <property type="match status" value="1"/>
</dbReference>
<feature type="chain" id="PRO_5045720414" evidence="1">
    <location>
        <begin position="21"/>
        <end position="533"/>
    </location>
</feature>
<dbReference type="Proteomes" id="UP001195963">
    <property type="component" value="Unassembled WGS sequence"/>
</dbReference>
<dbReference type="SUPFAM" id="SSF50156">
    <property type="entry name" value="PDZ domain-like"/>
    <property type="match status" value="1"/>
</dbReference>
<evidence type="ECO:0000256" key="1">
    <source>
        <dbReference type="SAM" id="SignalP"/>
    </source>
</evidence>
<accession>A0ABS7E7L0</accession>
<proteinExistence type="predicted"/>
<dbReference type="Gene3D" id="3.30.750.170">
    <property type="match status" value="1"/>
</dbReference>
<dbReference type="InterPro" id="IPR036034">
    <property type="entry name" value="PDZ_sf"/>
</dbReference>
<dbReference type="Gene3D" id="2.30.42.10">
    <property type="match status" value="1"/>
</dbReference>
<keyword evidence="1" id="KW-0732">Signal</keyword>